<proteinExistence type="inferred from homology"/>
<evidence type="ECO:0000256" key="2">
    <source>
        <dbReference type="ARBA" id="ARBA00007637"/>
    </source>
</evidence>
<comment type="caution">
    <text evidence="4">The sequence shown here is derived from an EMBL/GenBank/DDBJ whole genome shotgun (WGS) entry which is preliminary data.</text>
</comment>
<gene>
    <name evidence="4" type="ORF">I8747_13790</name>
</gene>
<protein>
    <submittedName>
        <fullName evidence="4">SDR family oxidoreductase</fullName>
    </submittedName>
</protein>
<dbReference type="EMBL" id="JAEEFW010000004">
    <property type="protein sequence ID" value="MBU4633867.1"/>
    <property type="molecule type" value="Genomic_DNA"/>
</dbReference>
<evidence type="ECO:0000313" key="4">
    <source>
        <dbReference type="EMBL" id="MBU4633867.1"/>
    </source>
</evidence>
<dbReference type="Gene3D" id="3.40.50.720">
    <property type="entry name" value="NAD(P)-binding Rossmann-like Domain"/>
    <property type="match status" value="1"/>
</dbReference>
<evidence type="ECO:0000313" key="5">
    <source>
        <dbReference type="Proteomes" id="UP000787568"/>
    </source>
</evidence>
<dbReference type="CDD" id="cd05232">
    <property type="entry name" value="UDP_G4E_4_SDR_e"/>
    <property type="match status" value="1"/>
</dbReference>
<dbReference type="PANTHER" id="PTHR43000">
    <property type="entry name" value="DTDP-D-GLUCOSE 4,6-DEHYDRATASE-RELATED"/>
    <property type="match status" value="1"/>
</dbReference>
<reference evidence="4" key="1">
    <citation type="submission" date="2020-12" db="EMBL/GenBank/DDBJ databases">
        <title>Generalized mutagenesis with transposon Tn5. A laboratory procedure for the identification of genes responsible for a bacterial phenotype and its regulation, illustrated with phenazine production in Pseudomonas chlororaphis.</title>
        <authorList>
            <person name="Muzio F."/>
            <person name="Sobrero P."/>
            <person name="Agaras B."/>
            <person name="Valverde C."/>
        </authorList>
    </citation>
    <scope>NUCLEOTIDE SEQUENCE</scope>
    <source>
        <strain evidence="4">SMMP3</strain>
    </source>
</reference>
<dbReference type="InterPro" id="IPR036291">
    <property type="entry name" value="NAD(P)-bd_dom_sf"/>
</dbReference>
<dbReference type="InterPro" id="IPR001509">
    <property type="entry name" value="Epimerase_deHydtase"/>
</dbReference>
<dbReference type="Proteomes" id="UP000787568">
    <property type="component" value="Unassembled WGS sequence"/>
</dbReference>
<evidence type="ECO:0000256" key="1">
    <source>
        <dbReference type="ARBA" id="ARBA00005125"/>
    </source>
</evidence>
<name>A0AAJ0ZJN6_9PSED</name>
<dbReference type="AlphaFoldDB" id="A0AAJ0ZJN6"/>
<dbReference type="RefSeq" id="WP_096375095.1">
    <property type="nucleotide sequence ID" value="NZ_AP014623.1"/>
</dbReference>
<dbReference type="Pfam" id="PF01370">
    <property type="entry name" value="Epimerase"/>
    <property type="match status" value="1"/>
</dbReference>
<evidence type="ECO:0000259" key="3">
    <source>
        <dbReference type="Pfam" id="PF01370"/>
    </source>
</evidence>
<sequence length="325" mass="35210">MESLNKNILLTGATGFVGGAILRHLCDRPEYSIRVVTRNPAVFPGVVENSVLLGDLNSTQSWGHALKGIDVVVHSAARVHVMKEHAVDPLSEFRKVNVDGTLNLANQAAASGVKRFIFISSVKVNGEETTAGNKYTADGVVHPVDDYGISKSEAEKGLLKISAETGMQVVIVRPVLVYGPGVKANFLNMMKLVGKGFPLPLLSIENKRSFVALDNLVDFVALCIKHPRAANQVFLVSDGDDLSTPELLRKMARALGKKVILLPFPVQLLRAAARLMGKENITDRLCGSLEVDISKNQELLGWTPPMSVDNALLKTAKHYLGNRNS</sequence>
<dbReference type="SUPFAM" id="SSF51735">
    <property type="entry name" value="NAD(P)-binding Rossmann-fold domains"/>
    <property type="match status" value="1"/>
</dbReference>
<organism evidence="4 5">
    <name type="scientific">Pseudomonas chlororaphis subsp. aurantiaca</name>
    <dbReference type="NCBI Taxonomy" id="86192"/>
    <lineage>
        <taxon>Bacteria</taxon>
        <taxon>Pseudomonadati</taxon>
        <taxon>Pseudomonadota</taxon>
        <taxon>Gammaproteobacteria</taxon>
        <taxon>Pseudomonadales</taxon>
        <taxon>Pseudomonadaceae</taxon>
        <taxon>Pseudomonas</taxon>
    </lineage>
</organism>
<accession>A0AAJ0ZJN6</accession>
<feature type="domain" description="NAD-dependent epimerase/dehydratase" evidence="3">
    <location>
        <begin position="8"/>
        <end position="231"/>
    </location>
</feature>
<comment type="similarity">
    <text evidence="2">Belongs to the NAD(P)-dependent epimerase/dehydratase family.</text>
</comment>
<comment type="pathway">
    <text evidence="1">Bacterial outer membrane biogenesis; LPS O-antigen biosynthesis.</text>
</comment>